<dbReference type="Pfam" id="PF07238">
    <property type="entry name" value="PilZ"/>
    <property type="match status" value="1"/>
</dbReference>
<dbReference type="AlphaFoldDB" id="A0A328FEJ4"/>
<dbReference type="EMBL" id="QLNI01000008">
    <property type="protein sequence ID" value="RAM03038.1"/>
    <property type="molecule type" value="Genomic_DNA"/>
</dbReference>
<evidence type="ECO:0000313" key="5">
    <source>
        <dbReference type="Proteomes" id="UP000293902"/>
    </source>
</evidence>
<dbReference type="SUPFAM" id="SSF141371">
    <property type="entry name" value="PilZ domain-like"/>
    <property type="match status" value="1"/>
</dbReference>
<evidence type="ECO:0000313" key="4">
    <source>
        <dbReference type="Proteomes" id="UP000248798"/>
    </source>
</evidence>
<feature type="domain" description="PilZ" evidence="1">
    <location>
        <begin position="56"/>
        <end position="142"/>
    </location>
</feature>
<accession>A0A328FEJ4</accession>
<dbReference type="EMBL" id="CP036313">
    <property type="protein sequence ID" value="QBH12801.1"/>
    <property type="molecule type" value="Genomic_DNA"/>
</dbReference>
<dbReference type="Proteomes" id="UP000293902">
    <property type="component" value="Chromosome"/>
</dbReference>
<protein>
    <submittedName>
        <fullName evidence="3">PilZ domain-containing protein</fullName>
    </submittedName>
</protein>
<reference evidence="3 4" key="1">
    <citation type="submission" date="2018-06" db="EMBL/GenBank/DDBJ databases">
        <title>Complete Genome Sequence of Desulfobacter hydrogenophilus (DSM3380).</title>
        <authorList>
            <person name="Marietou A."/>
            <person name="Schreiber L."/>
            <person name="Marshall I."/>
            <person name="Jorgensen B."/>
        </authorList>
    </citation>
    <scope>NUCLEOTIDE SEQUENCE [LARGE SCALE GENOMIC DNA]</scope>
    <source>
        <strain evidence="3 4">DSM 3380</strain>
    </source>
</reference>
<evidence type="ECO:0000313" key="2">
    <source>
        <dbReference type="EMBL" id="QBH12801.1"/>
    </source>
</evidence>
<dbReference type="RefSeq" id="WP_111954448.1">
    <property type="nucleotide sequence ID" value="NZ_CP036313.1"/>
</dbReference>
<dbReference type="InterPro" id="IPR009875">
    <property type="entry name" value="PilZ_domain"/>
</dbReference>
<gene>
    <name evidence="3" type="ORF">DO021_05305</name>
    <name evidence="2" type="ORF">EYB58_07690</name>
</gene>
<dbReference type="Gene3D" id="2.40.10.220">
    <property type="entry name" value="predicted glycosyltransferase like domains"/>
    <property type="match status" value="1"/>
</dbReference>
<reference evidence="2 5" key="2">
    <citation type="submission" date="2019-02" db="EMBL/GenBank/DDBJ databases">
        <title>Complete genome sequence of Desulfobacter hydrogenophilus AcRS1.</title>
        <authorList>
            <person name="Marietou A."/>
            <person name="Lund M.B."/>
            <person name="Marshall I.P.G."/>
            <person name="Schreiber L."/>
            <person name="Jorgensen B."/>
        </authorList>
    </citation>
    <scope>NUCLEOTIDE SEQUENCE [LARGE SCALE GENOMIC DNA]</scope>
    <source>
        <strain evidence="2 5">AcRS1</strain>
    </source>
</reference>
<dbReference type="OrthoDB" id="5511523at2"/>
<keyword evidence="5" id="KW-1185">Reference proteome</keyword>
<organism evidence="3 4">
    <name type="scientific">Desulfobacter hydrogenophilus</name>
    <dbReference type="NCBI Taxonomy" id="2291"/>
    <lineage>
        <taxon>Bacteria</taxon>
        <taxon>Pseudomonadati</taxon>
        <taxon>Thermodesulfobacteriota</taxon>
        <taxon>Desulfobacteria</taxon>
        <taxon>Desulfobacterales</taxon>
        <taxon>Desulfobacteraceae</taxon>
        <taxon>Desulfobacter</taxon>
    </lineage>
</organism>
<evidence type="ECO:0000313" key="3">
    <source>
        <dbReference type="EMBL" id="RAM03038.1"/>
    </source>
</evidence>
<sequence>MTIPTIFVTQELTATFACESCGQSYTKDVAKFIMHKARVRLKYKCKCGHTSSVILERRRVFRKEVTLKGVLIQNQKNYPGVVTDLSRNGIQFKTQEKALIKVDHTAEVKFTLDNPNRSEIHRPIRVRKAFSEYSFGCEFEDTEHFDDLGKYFLFYF</sequence>
<evidence type="ECO:0000259" key="1">
    <source>
        <dbReference type="Pfam" id="PF07238"/>
    </source>
</evidence>
<dbReference type="GO" id="GO:0035438">
    <property type="term" value="F:cyclic-di-GMP binding"/>
    <property type="evidence" value="ECO:0007669"/>
    <property type="project" value="InterPro"/>
</dbReference>
<proteinExistence type="predicted"/>
<name>A0A328FEJ4_9BACT</name>
<dbReference type="Proteomes" id="UP000248798">
    <property type="component" value="Unassembled WGS sequence"/>
</dbReference>